<evidence type="ECO:0000313" key="3">
    <source>
        <dbReference type="EMBL" id="RDX90393.1"/>
    </source>
</evidence>
<dbReference type="Pfam" id="PF00098">
    <property type="entry name" value="zf-CCHC"/>
    <property type="match status" value="1"/>
</dbReference>
<dbReference type="Gene3D" id="4.10.60.10">
    <property type="entry name" value="Zinc finger, CCHC-type"/>
    <property type="match status" value="1"/>
</dbReference>
<gene>
    <name evidence="3" type="ORF">CR513_27748</name>
</gene>
<dbReference type="Proteomes" id="UP000257109">
    <property type="component" value="Unassembled WGS sequence"/>
</dbReference>
<keyword evidence="1" id="KW-0479">Metal-binding</keyword>
<dbReference type="InterPro" id="IPR036875">
    <property type="entry name" value="Znf_CCHC_sf"/>
</dbReference>
<sequence>MKDLDKHFQRMSQRFYMLNGLNDPSLKNTYVASLPTEIQPELNRMAMAAQKDFSAMTMGQIHQMTQEAIDKLCRQHQYFSDVMNQKRKFNKACKKSYLEIKCKDKTCSCSPKKKKREVQPLKKRKKSFKFFRKKNVRGKTSDQRCFICGKKGHFSRNCPNKADKAIKLISSLKLGDEEVESLYSEQSSADEETIFALKEFEDEYQSETDSIPIFSIEELNIITISPP</sequence>
<dbReference type="PANTHER" id="PTHR48435">
    <property type="entry name" value="POLYPROTEIN"/>
    <property type="match status" value="1"/>
</dbReference>
<name>A0A371GJ87_MUCPR</name>
<proteinExistence type="predicted"/>
<evidence type="ECO:0000256" key="1">
    <source>
        <dbReference type="PROSITE-ProRule" id="PRU00047"/>
    </source>
</evidence>
<dbReference type="InterPro" id="IPR001878">
    <property type="entry name" value="Znf_CCHC"/>
</dbReference>
<feature type="non-terminal residue" evidence="3">
    <location>
        <position position="1"/>
    </location>
</feature>
<dbReference type="OrthoDB" id="1433520at2759"/>
<dbReference type="SMART" id="SM00343">
    <property type="entry name" value="ZnF_C2HC"/>
    <property type="match status" value="1"/>
</dbReference>
<dbReference type="PROSITE" id="PS50158">
    <property type="entry name" value="ZF_CCHC"/>
    <property type="match status" value="1"/>
</dbReference>
<feature type="domain" description="CCHC-type" evidence="2">
    <location>
        <begin position="144"/>
        <end position="160"/>
    </location>
</feature>
<evidence type="ECO:0000313" key="4">
    <source>
        <dbReference type="Proteomes" id="UP000257109"/>
    </source>
</evidence>
<keyword evidence="1" id="KW-0863">Zinc-finger</keyword>
<dbReference type="EMBL" id="QJKJ01005409">
    <property type="protein sequence ID" value="RDX90393.1"/>
    <property type="molecule type" value="Genomic_DNA"/>
</dbReference>
<accession>A0A371GJ87</accession>
<protein>
    <recommendedName>
        <fullName evidence="2">CCHC-type domain-containing protein</fullName>
    </recommendedName>
</protein>
<keyword evidence="4" id="KW-1185">Reference proteome</keyword>
<dbReference type="GO" id="GO:0003676">
    <property type="term" value="F:nucleic acid binding"/>
    <property type="evidence" value="ECO:0007669"/>
    <property type="project" value="InterPro"/>
</dbReference>
<dbReference type="PANTHER" id="PTHR48435:SF1">
    <property type="entry name" value="POLYPROTEIN"/>
    <property type="match status" value="1"/>
</dbReference>
<evidence type="ECO:0000259" key="2">
    <source>
        <dbReference type="PROSITE" id="PS50158"/>
    </source>
</evidence>
<dbReference type="InterPro" id="IPR053098">
    <property type="entry name" value="Petuviruses_polyprotein"/>
</dbReference>
<organism evidence="3 4">
    <name type="scientific">Mucuna pruriens</name>
    <name type="common">Velvet bean</name>
    <name type="synonym">Dolichos pruriens</name>
    <dbReference type="NCBI Taxonomy" id="157652"/>
    <lineage>
        <taxon>Eukaryota</taxon>
        <taxon>Viridiplantae</taxon>
        <taxon>Streptophyta</taxon>
        <taxon>Embryophyta</taxon>
        <taxon>Tracheophyta</taxon>
        <taxon>Spermatophyta</taxon>
        <taxon>Magnoliopsida</taxon>
        <taxon>eudicotyledons</taxon>
        <taxon>Gunneridae</taxon>
        <taxon>Pentapetalae</taxon>
        <taxon>rosids</taxon>
        <taxon>fabids</taxon>
        <taxon>Fabales</taxon>
        <taxon>Fabaceae</taxon>
        <taxon>Papilionoideae</taxon>
        <taxon>50 kb inversion clade</taxon>
        <taxon>NPAAA clade</taxon>
        <taxon>indigoferoid/millettioid clade</taxon>
        <taxon>Phaseoleae</taxon>
        <taxon>Mucuna</taxon>
    </lineage>
</organism>
<dbReference type="AlphaFoldDB" id="A0A371GJ87"/>
<reference evidence="3" key="1">
    <citation type="submission" date="2018-05" db="EMBL/GenBank/DDBJ databases">
        <title>Draft genome of Mucuna pruriens seed.</title>
        <authorList>
            <person name="Nnadi N.E."/>
            <person name="Vos R."/>
            <person name="Hasami M.H."/>
            <person name="Devisetty U.K."/>
            <person name="Aguiy J.C."/>
        </authorList>
    </citation>
    <scope>NUCLEOTIDE SEQUENCE [LARGE SCALE GENOMIC DNA]</scope>
    <source>
        <strain evidence="3">JCA_2017</strain>
    </source>
</reference>
<dbReference type="GO" id="GO:0008270">
    <property type="term" value="F:zinc ion binding"/>
    <property type="evidence" value="ECO:0007669"/>
    <property type="project" value="UniProtKB-KW"/>
</dbReference>
<comment type="caution">
    <text evidence="3">The sequence shown here is derived from an EMBL/GenBank/DDBJ whole genome shotgun (WGS) entry which is preliminary data.</text>
</comment>
<dbReference type="SUPFAM" id="SSF57756">
    <property type="entry name" value="Retrovirus zinc finger-like domains"/>
    <property type="match status" value="1"/>
</dbReference>
<keyword evidence="1" id="KW-0862">Zinc</keyword>